<gene>
    <name evidence="9" type="ORF">CYLTODRAFT_368917</name>
</gene>
<evidence type="ECO:0000313" key="9">
    <source>
        <dbReference type="EMBL" id="KIY71598.1"/>
    </source>
</evidence>
<keyword evidence="5 7" id="KW-0687">Ribonucleoprotein</keyword>
<feature type="compositionally biased region" description="Basic and acidic residues" evidence="8">
    <location>
        <begin position="631"/>
        <end position="654"/>
    </location>
</feature>
<dbReference type="EMBL" id="KN880452">
    <property type="protein sequence ID" value="KIY71598.1"/>
    <property type="molecule type" value="Genomic_DNA"/>
</dbReference>
<dbReference type="AlphaFoldDB" id="A0A0D7BLZ9"/>
<dbReference type="GO" id="GO:0034457">
    <property type="term" value="C:Mpp10 complex"/>
    <property type="evidence" value="ECO:0007669"/>
    <property type="project" value="UniProtKB-UniRule"/>
</dbReference>
<evidence type="ECO:0000256" key="6">
    <source>
        <dbReference type="ARBA" id="ARBA00029455"/>
    </source>
</evidence>
<dbReference type="STRING" id="1314674.A0A0D7BLZ9"/>
<accession>A0A0D7BLZ9</accession>
<evidence type="ECO:0000256" key="8">
    <source>
        <dbReference type="SAM" id="MobiDB-lite"/>
    </source>
</evidence>
<dbReference type="Proteomes" id="UP000054007">
    <property type="component" value="Unassembled WGS sequence"/>
</dbReference>
<dbReference type="OrthoDB" id="445326at2759"/>
<sequence length="728" mass="80544">MASTTIESGPPAVLQSLSTLVDESPQSYIRGGEDVNRAALAAASYLFDLSVRAETPSLRPVNMLLMALSPGMAPATRSQSLKRKRSPELSHPQFNATPLAHLFTEGMDDEQIWAQLDIKSKHLGDILDRALDAHNPMDDEVEMSGGLEEDEDSNEDDPELSGFDMDDIDALEDSEEDEDDDSEEDSEEDAEENESSDDEPHEESFTNLRDHIEEKSGPLSARRKRKGKQGSEVDDDFFDLKEFNALTEAAEAKSSSNGRLGGDDEDSDEESVDLFAAVDDDAFEEADLDEGSKELFYKDFFSAPRRTGGPPPKPGPSPKKGGVRFHDEVRVKKIKARGKNLPVATMYAGGGDDDDEDEDDLPAFEDGWEDEEDEDEMGEEDDFDEAEEDEELDEGSDASGDDGSEQSIDETMDHFKDDLFADDEAEEDADNMTTHEKRMAALKEQITALEEENVGKKDWTLLGEATSRSRPQNSLLEEDLEFERVMKAAPIITEEVVKGLEDRIKARILDNNFDDVVRKRAVEDKPFLPSRVFELKDTKSTQSLAQIYEDEYVATQSGGTTDDRDGKLVKEHKEIDHLWENICYKLDALCNAHFTPKAPKATISSVSNVSSVSFESALPTAQSSASMLAPEEVHKPEAADLKSRSEMTPEEKRALHNKTKKANKKRKEQLNGAVDKYAKPKGSVKQQKEDALKSVVKNGKGVTVVGKQKKDILDKGKGKQEGAKAGKA</sequence>
<keyword evidence="10" id="KW-1185">Reference proteome</keyword>
<comment type="subcellular location">
    <subcellularLocation>
        <location evidence="1 7">Nucleus</location>
        <location evidence="1 7">Nucleolus</location>
    </subcellularLocation>
</comment>
<dbReference type="PANTHER" id="PTHR17039">
    <property type="entry name" value="U3 SMALL NUCLEOLAR RIBONUCLEOPROTEIN PROTEIN MPP10"/>
    <property type="match status" value="1"/>
</dbReference>
<evidence type="ECO:0000313" key="10">
    <source>
        <dbReference type="Proteomes" id="UP000054007"/>
    </source>
</evidence>
<name>A0A0D7BLZ9_9AGAR</name>
<feature type="region of interest" description="Disordered" evidence="8">
    <location>
        <begin position="341"/>
        <end position="438"/>
    </location>
</feature>
<evidence type="ECO:0000256" key="5">
    <source>
        <dbReference type="ARBA" id="ARBA00023274"/>
    </source>
</evidence>
<evidence type="ECO:0000256" key="7">
    <source>
        <dbReference type="PIRNR" id="PIRNR017300"/>
    </source>
</evidence>
<feature type="compositionally biased region" description="Acidic residues" evidence="8">
    <location>
        <begin position="420"/>
        <end position="430"/>
    </location>
</feature>
<evidence type="ECO:0000256" key="3">
    <source>
        <dbReference type="ARBA" id="ARBA00022552"/>
    </source>
</evidence>
<feature type="region of interest" description="Disordered" evidence="8">
    <location>
        <begin position="134"/>
        <end position="272"/>
    </location>
</feature>
<dbReference type="GO" id="GO:0006364">
    <property type="term" value="P:rRNA processing"/>
    <property type="evidence" value="ECO:0007669"/>
    <property type="project" value="UniProtKB-KW"/>
</dbReference>
<feature type="compositionally biased region" description="Acidic residues" evidence="8">
    <location>
        <begin position="351"/>
        <end position="410"/>
    </location>
</feature>
<dbReference type="PIRSF" id="PIRSF017300">
    <property type="entry name" value="snoRNP_Mpp10"/>
    <property type="match status" value="1"/>
</dbReference>
<feature type="region of interest" description="Disordered" evidence="8">
    <location>
        <begin position="623"/>
        <end position="691"/>
    </location>
</feature>
<feature type="compositionally biased region" description="Basic and acidic residues" evidence="8">
    <location>
        <begin position="202"/>
        <end position="216"/>
    </location>
</feature>
<proteinExistence type="inferred from homology"/>
<keyword evidence="2 7" id="KW-0690">Ribosome biogenesis</keyword>
<comment type="similarity">
    <text evidence="6 7">Belongs to the MPP10 family.</text>
</comment>
<protein>
    <recommendedName>
        <fullName evidence="7">U3 small nucleolar ribonucleoprotein protein MPP10</fullName>
    </recommendedName>
</protein>
<feature type="compositionally biased region" description="Acidic residues" evidence="8">
    <location>
        <begin position="138"/>
        <end position="201"/>
    </location>
</feature>
<feature type="compositionally biased region" description="Basic residues" evidence="8">
    <location>
        <begin position="655"/>
        <end position="667"/>
    </location>
</feature>
<comment type="function">
    <text evidence="7">Involved in nucleolar processing of pre-18S ribosomal RNA.</text>
</comment>
<keyword evidence="4 7" id="KW-0539">Nucleus</keyword>
<dbReference type="InterPro" id="IPR012173">
    <property type="entry name" value="Mpp10"/>
</dbReference>
<feature type="compositionally biased region" description="Acidic residues" evidence="8">
    <location>
        <begin position="263"/>
        <end position="272"/>
    </location>
</feature>
<feature type="region of interest" description="Disordered" evidence="8">
    <location>
        <begin position="301"/>
        <end position="326"/>
    </location>
</feature>
<evidence type="ECO:0000256" key="4">
    <source>
        <dbReference type="ARBA" id="ARBA00023242"/>
    </source>
</evidence>
<feature type="region of interest" description="Disordered" evidence="8">
    <location>
        <begin position="708"/>
        <end position="728"/>
    </location>
</feature>
<dbReference type="Pfam" id="PF04006">
    <property type="entry name" value="Mpp10"/>
    <property type="match status" value="1"/>
</dbReference>
<organism evidence="9 10">
    <name type="scientific">Cylindrobasidium torrendii FP15055 ss-10</name>
    <dbReference type="NCBI Taxonomy" id="1314674"/>
    <lineage>
        <taxon>Eukaryota</taxon>
        <taxon>Fungi</taxon>
        <taxon>Dikarya</taxon>
        <taxon>Basidiomycota</taxon>
        <taxon>Agaricomycotina</taxon>
        <taxon>Agaricomycetes</taxon>
        <taxon>Agaricomycetidae</taxon>
        <taxon>Agaricales</taxon>
        <taxon>Marasmiineae</taxon>
        <taxon>Physalacriaceae</taxon>
        <taxon>Cylindrobasidium</taxon>
    </lineage>
</organism>
<dbReference type="GO" id="GO:0005732">
    <property type="term" value="C:sno(s)RNA-containing ribonucleoprotein complex"/>
    <property type="evidence" value="ECO:0007669"/>
    <property type="project" value="UniProtKB-UniRule"/>
</dbReference>
<dbReference type="GO" id="GO:0032040">
    <property type="term" value="C:small-subunit processome"/>
    <property type="evidence" value="ECO:0007669"/>
    <property type="project" value="TreeGrafter"/>
</dbReference>
<reference evidence="9 10" key="1">
    <citation type="journal article" date="2015" name="Fungal Genet. Biol.">
        <title>Evolution of novel wood decay mechanisms in Agaricales revealed by the genome sequences of Fistulina hepatica and Cylindrobasidium torrendii.</title>
        <authorList>
            <person name="Floudas D."/>
            <person name="Held B.W."/>
            <person name="Riley R."/>
            <person name="Nagy L.G."/>
            <person name="Koehler G."/>
            <person name="Ransdell A.S."/>
            <person name="Younus H."/>
            <person name="Chow J."/>
            <person name="Chiniquy J."/>
            <person name="Lipzen A."/>
            <person name="Tritt A."/>
            <person name="Sun H."/>
            <person name="Haridas S."/>
            <person name="LaButti K."/>
            <person name="Ohm R.A."/>
            <person name="Kues U."/>
            <person name="Blanchette R.A."/>
            <person name="Grigoriev I.V."/>
            <person name="Minto R.E."/>
            <person name="Hibbett D.S."/>
        </authorList>
    </citation>
    <scope>NUCLEOTIDE SEQUENCE [LARGE SCALE GENOMIC DNA]</scope>
    <source>
        <strain evidence="9 10">FP15055 ss-10</strain>
    </source>
</reference>
<dbReference type="PANTHER" id="PTHR17039:SF0">
    <property type="entry name" value="U3 SMALL NUCLEOLAR RIBONUCLEOPROTEIN PROTEIN MPP10"/>
    <property type="match status" value="1"/>
</dbReference>
<evidence type="ECO:0000256" key="1">
    <source>
        <dbReference type="ARBA" id="ARBA00004604"/>
    </source>
</evidence>
<evidence type="ECO:0000256" key="2">
    <source>
        <dbReference type="ARBA" id="ARBA00022517"/>
    </source>
</evidence>
<keyword evidence="3 7" id="KW-0698">rRNA processing</keyword>